<proteinExistence type="predicted"/>
<feature type="transmembrane region" description="Helical" evidence="1">
    <location>
        <begin position="6"/>
        <end position="27"/>
    </location>
</feature>
<organism evidence="2 3">
    <name type="scientific">Candidatus Fonsibacter lacus</name>
    <dbReference type="NCBI Taxonomy" id="2576439"/>
    <lineage>
        <taxon>Bacteria</taxon>
        <taxon>Pseudomonadati</taxon>
        <taxon>Pseudomonadota</taxon>
        <taxon>Alphaproteobacteria</taxon>
        <taxon>Candidatus Pelagibacterales</taxon>
        <taxon>Candidatus Pelagibacterales incertae sedis</taxon>
        <taxon>Candidatus Fonsibacter</taxon>
    </lineage>
</organism>
<evidence type="ECO:0000313" key="3">
    <source>
        <dbReference type="Proteomes" id="UP000747791"/>
    </source>
</evidence>
<reference evidence="2" key="1">
    <citation type="submission" date="2018-10" db="EMBL/GenBank/DDBJ databases">
        <title>Iterative Subtractive Binning of Freshwater Chronoseries Metagenomes Recovers Nearly Complete Genomes from over Four Hundred Novel Species.</title>
        <authorList>
            <person name="Rodriguez-R L.M."/>
            <person name="Tsementzi D."/>
            <person name="Luo C."/>
            <person name="Konstantinidis K.T."/>
        </authorList>
    </citation>
    <scope>NUCLEOTIDE SEQUENCE</scope>
    <source>
        <strain evidence="2">WB8_2A_004</strain>
    </source>
</reference>
<dbReference type="Proteomes" id="UP000747791">
    <property type="component" value="Unassembled WGS sequence"/>
</dbReference>
<keyword evidence="1" id="KW-0472">Membrane</keyword>
<dbReference type="EMBL" id="RGOB01000071">
    <property type="protein sequence ID" value="NCU53232.1"/>
    <property type="molecule type" value="Genomic_DNA"/>
</dbReference>
<evidence type="ECO:0000256" key="1">
    <source>
        <dbReference type="SAM" id="Phobius"/>
    </source>
</evidence>
<feature type="transmembrane region" description="Helical" evidence="1">
    <location>
        <begin position="79"/>
        <end position="100"/>
    </location>
</feature>
<feature type="transmembrane region" description="Helical" evidence="1">
    <location>
        <begin position="34"/>
        <end position="52"/>
    </location>
</feature>
<gene>
    <name evidence="2" type="ORF">EBX74_02880</name>
</gene>
<dbReference type="AlphaFoldDB" id="A0A966HUF5"/>
<protein>
    <submittedName>
        <fullName evidence="2">Uncharacterized protein</fullName>
    </submittedName>
</protein>
<feature type="non-terminal residue" evidence="2">
    <location>
        <position position="121"/>
    </location>
</feature>
<keyword evidence="1" id="KW-0812">Transmembrane</keyword>
<keyword evidence="1" id="KW-1133">Transmembrane helix</keyword>
<evidence type="ECO:0000313" key="2">
    <source>
        <dbReference type="EMBL" id="NCU53232.1"/>
    </source>
</evidence>
<accession>A0A966HUF5</accession>
<sequence>MQHTYRESFFTVLALTIIFNGLYFLVLKNIATKFTFFIIFALMGLVISTIAYKVHRDILLNQTILNPLLKMFDFTNIRYLFYSTLISSFALSPIFLKYYLDRNDMSTLFGADSRYVAPSPP</sequence>
<comment type="caution">
    <text evidence="2">The sequence shown here is derived from an EMBL/GenBank/DDBJ whole genome shotgun (WGS) entry which is preliminary data.</text>
</comment>
<name>A0A966HUF5_9PROT</name>